<dbReference type="Proteomes" id="UP000054359">
    <property type="component" value="Unassembled WGS sequence"/>
</dbReference>
<dbReference type="Gene3D" id="1.20.5.340">
    <property type="match status" value="1"/>
</dbReference>
<evidence type="ECO:0000313" key="3">
    <source>
        <dbReference type="Proteomes" id="UP000054359"/>
    </source>
</evidence>
<feature type="non-terminal residue" evidence="2">
    <location>
        <position position="166"/>
    </location>
</feature>
<keyword evidence="3" id="KW-1185">Reference proteome</keyword>
<evidence type="ECO:0000313" key="2">
    <source>
        <dbReference type="EMBL" id="KFM60019.1"/>
    </source>
</evidence>
<dbReference type="EMBL" id="KK113373">
    <property type="protein sequence ID" value="KFM60019.1"/>
    <property type="molecule type" value="Genomic_DNA"/>
</dbReference>
<accession>A0A087T4I0</accession>
<evidence type="ECO:0000256" key="1">
    <source>
        <dbReference type="SAM" id="Coils"/>
    </source>
</evidence>
<feature type="coiled-coil region" evidence="1">
    <location>
        <begin position="53"/>
        <end position="80"/>
    </location>
</feature>
<sequence length="166" mass="18637">MEASQASFKEEIEAGQEFIKEKMKAGQESVKQEMRLGQEEMKREIACMIENKFEAMEGRINTAEDKVGEIQERVSAVEQQIEGGVSAVQQQIDKRVSAAVDKEVDTLRKCIATEGSNSEGLKFLPMPARPSLNLLIYDGKTSWQVYEIQFPIVSDANGWNYSLAKL</sequence>
<protein>
    <submittedName>
        <fullName evidence="2">Uncharacterized protein</fullName>
    </submittedName>
</protein>
<organism evidence="2 3">
    <name type="scientific">Stegodyphus mimosarum</name>
    <name type="common">African social velvet spider</name>
    <dbReference type="NCBI Taxonomy" id="407821"/>
    <lineage>
        <taxon>Eukaryota</taxon>
        <taxon>Metazoa</taxon>
        <taxon>Ecdysozoa</taxon>
        <taxon>Arthropoda</taxon>
        <taxon>Chelicerata</taxon>
        <taxon>Arachnida</taxon>
        <taxon>Araneae</taxon>
        <taxon>Araneomorphae</taxon>
        <taxon>Entelegynae</taxon>
        <taxon>Eresoidea</taxon>
        <taxon>Eresidae</taxon>
        <taxon>Stegodyphus</taxon>
    </lineage>
</organism>
<keyword evidence="1" id="KW-0175">Coiled coil</keyword>
<name>A0A087T4I0_STEMI</name>
<dbReference type="AlphaFoldDB" id="A0A087T4I0"/>
<proteinExistence type="predicted"/>
<dbReference type="OrthoDB" id="6381815at2759"/>
<gene>
    <name evidence="2" type="ORF">X975_17303</name>
</gene>
<reference evidence="2 3" key="1">
    <citation type="submission" date="2013-11" db="EMBL/GenBank/DDBJ databases">
        <title>Genome sequencing of Stegodyphus mimosarum.</title>
        <authorList>
            <person name="Bechsgaard J."/>
        </authorList>
    </citation>
    <scope>NUCLEOTIDE SEQUENCE [LARGE SCALE GENOMIC DNA]</scope>
</reference>